<proteinExistence type="predicted"/>
<sequence>MAGMFFNRVTGLFMATVVVVFATTSASNGENLYNGFIDPGFGSNGEFSQWDIFGNPSQAFVNVPAAPDNLAAPSNPPILTQTTPGAIVTSGGSGGWGDGGANIYNPGGSLSIVINDTTPFNTDTIVFQYQVSGSMIDLSQVRLKIGGVEYAANGELAEYIREYAGASSYGGIENRTAIQWDISGMNLSGNTTYQILFDTPDHTSLQVAVLDTSPQFSQAVSKAYTWNASGSSLGWATGGNWQQGSAPVDVGGNIKFSNSAPAAISLGTVDREVGELILTGQNVTVNSGRTLIVNTGISATNSSQLTINSNYRIGATNVMDVDTGSTVRINGAVSGGFGGLVKMGGGLLDLTNNNSFNRATSLDALSNVEVYDGTLRFGGSNLYAGVTTVLYGTLIVAADALNGSGALGVSTTNVNLGAGSSYAMDPDSIARIHIEGNRTMGRNISLSANTTQKTIGAISAPNGATVSGNISLGTTTASTSNVTFSAAAAGDRVNFTGNITGGSNSAAGTGMRSQVYIGGAGVVEFSGNAKTYFADTTVLAGAELRVNTILGNSSNTLLTLNGGTLSGAGIIKKNFTVDAGDVISPGNSVGRLTIGEAALSQTLTFGKGGTYRWEMSDADGAAGAGWDHLQIYGSLVMSADANERFTIELSTTAAAGFDAFQDIDWVIASATGGITGFQANAFQFDTSAFDAEILGHFSLLTQNNDLVLRYVHVVPEPGRAALLLVALSFAALRRRR</sequence>
<evidence type="ECO:0000313" key="3">
    <source>
        <dbReference type="Proteomes" id="UP000306196"/>
    </source>
</evidence>
<dbReference type="EMBL" id="VAUV01000001">
    <property type="protein sequence ID" value="TLD72603.1"/>
    <property type="molecule type" value="Genomic_DNA"/>
</dbReference>
<dbReference type="InterPro" id="IPR013424">
    <property type="entry name" value="Ice-binding_C"/>
</dbReference>
<dbReference type="OrthoDB" id="179559at2"/>
<feature type="chain" id="PRO_5024459080" evidence="1">
    <location>
        <begin position="23"/>
        <end position="736"/>
    </location>
</feature>
<keyword evidence="3" id="KW-1185">Reference proteome</keyword>
<accession>A0A5R8KJV2</accession>
<evidence type="ECO:0000256" key="1">
    <source>
        <dbReference type="SAM" id="SignalP"/>
    </source>
</evidence>
<organism evidence="2 3">
    <name type="scientific">Phragmitibacter flavus</name>
    <dbReference type="NCBI Taxonomy" id="2576071"/>
    <lineage>
        <taxon>Bacteria</taxon>
        <taxon>Pseudomonadati</taxon>
        <taxon>Verrucomicrobiota</taxon>
        <taxon>Verrucomicrobiia</taxon>
        <taxon>Verrucomicrobiales</taxon>
        <taxon>Verrucomicrobiaceae</taxon>
        <taxon>Phragmitibacter</taxon>
    </lineage>
</organism>
<gene>
    <name evidence="2" type="ORF">FEM03_00565</name>
</gene>
<comment type="caution">
    <text evidence="2">The sequence shown here is derived from an EMBL/GenBank/DDBJ whole genome shotgun (WGS) entry which is preliminary data.</text>
</comment>
<protein>
    <submittedName>
        <fullName evidence="2">PEP-CTERM sorting domain-containing protein</fullName>
    </submittedName>
</protein>
<dbReference type="Proteomes" id="UP000306196">
    <property type="component" value="Unassembled WGS sequence"/>
</dbReference>
<name>A0A5R8KJV2_9BACT</name>
<reference evidence="2 3" key="1">
    <citation type="submission" date="2019-05" db="EMBL/GenBank/DDBJ databases">
        <title>Verrucobacter flavum gen. nov., sp. nov. a new member of the family Verrucomicrobiaceae.</title>
        <authorList>
            <person name="Szuroczki S."/>
            <person name="Abbaszade G."/>
            <person name="Szabo A."/>
            <person name="Felfoldi T."/>
            <person name="Schumann P."/>
            <person name="Boka K."/>
            <person name="Keki Z."/>
            <person name="Toumi M."/>
            <person name="Toth E."/>
        </authorList>
    </citation>
    <scope>NUCLEOTIDE SEQUENCE [LARGE SCALE GENOMIC DNA]</scope>
    <source>
        <strain evidence="2 3">MG-N-17</strain>
    </source>
</reference>
<dbReference type="NCBIfam" id="TIGR02595">
    <property type="entry name" value="PEP_CTERM"/>
    <property type="match status" value="1"/>
</dbReference>
<dbReference type="RefSeq" id="WP_138084226.1">
    <property type="nucleotide sequence ID" value="NZ_VAUV01000001.1"/>
</dbReference>
<evidence type="ECO:0000313" key="2">
    <source>
        <dbReference type="EMBL" id="TLD72603.1"/>
    </source>
</evidence>
<dbReference type="AlphaFoldDB" id="A0A5R8KJV2"/>
<keyword evidence="1" id="KW-0732">Signal</keyword>
<feature type="signal peptide" evidence="1">
    <location>
        <begin position="1"/>
        <end position="22"/>
    </location>
</feature>